<feature type="transmembrane region" description="Helical" evidence="10">
    <location>
        <begin position="129"/>
        <end position="148"/>
    </location>
</feature>
<name>A0AAE2SZ68_RHILE</name>
<sequence>MSSTELFDTVLRGRTAAGSRRRHPWLAPGLLLPLAAVVILAFAVWAPQWFTAFDPDAIDTNAILEAPSGIHWFGTDELGRDLFSRIVYGTSQSLTIGIGATLIACFGGVILGTAAALSPKPVSRLLVRVIDILLAFPEILLALLVIAVLGRGPLNTLLAVGLSSIAGYARLIRSQVLQVKLSGYVEHAVAIGEHPWTIIIEHIVPNAVRPLVILATIGVGASVLTASALSFLGLGVVPPAAEWGALLANGRNFIDIAPWTSLLPATVVAVSVISITLVARRLQTLLARGGCLMNIRPGPRPPILASSGPPLLEIDGLHVAFDTPQGIVEAVSDLSLRIAPGEILALVGESGSGKSVTARALVGLAGPHAHVQARKMVLAGHDGRPLDLLRQSQRAWREIRGREIGFVLQDALVSLDPLRTVGREIAEPLLAHRLAARSQVAARVSELLTRVGIADPELRAAQYPHELSGGLRQRALIASALAGEPRLLIADEPTTALDATVQQQVLSVFKGLARAGFGVLLITHDLAVAAQLADRVAVMQNGRVVESGLAQEVLSAPQHAYTRRLLAAVPTGATRGRRLSAPDAAPAYGRAPVDGEPLLQVRNVSVSFRRPDGSLLEAVSDVSLQIGRGETLGIVGESGSGKTTLGKIALALRSPNSGEVLFDGGPWSTLTEAARRPVRAGIQTISQDPLSSFDPRFTVERIIEQPLRLGGSLDKAARRRRVAELIEMVGLAPELLARRPTALSGGQRQRVSIAQALAAEPKLLICDEPVSALDVTTQAQVLDLLADLQQRLGLSMVFISHDLGVVQHMSHRIAVMKDGVIVESGSVEQVFDRPQHPYTRSLIASVPNLAADQRHFWASSRAAP</sequence>
<evidence type="ECO:0000256" key="6">
    <source>
        <dbReference type="ARBA" id="ARBA00022741"/>
    </source>
</evidence>
<evidence type="ECO:0000259" key="12">
    <source>
        <dbReference type="PROSITE" id="PS50928"/>
    </source>
</evidence>
<dbReference type="PROSITE" id="PS50928">
    <property type="entry name" value="ABC_TM1"/>
    <property type="match status" value="1"/>
</dbReference>
<dbReference type="Gene3D" id="3.40.50.300">
    <property type="entry name" value="P-loop containing nucleotide triphosphate hydrolases"/>
    <property type="match status" value="2"/>
</dbReference>
<dbReference type="Pfam" id="PF00005">
    <property type="entry name" value="ABC_tran"/>
    <property type="match status" value="2"/>
</dbReference>
<dbReference type="AlphaFoldDB" id="A0AAE2SZ68"/>
<gene>
    <name evidence="13" type="ORF">GGE16_004320</name>
</gene>
<dbReference type="Pfam" id="PF08352">
    <property type="entry name" value="oligo_HPY"/>
    <property type="match status" value="2"/>
</dbReference>
<protein>
    <submittedName>
        <fullName evidence="13">ABC-type glutathione transport system ATPase component/ABC-type dipeptide/oligopeptide/nickel transport system permease subunit</fullName>
    </submittedName>
</protein>
<evidence type="ECO:0000259" key="11">
    <source>
        <dbReference type="PROSITE" id="PS50893"/>
    </source>
</evidence>
<comment type="similarity">
    <text evidence="10">Belongs to the binding-protein-dependent transport system permease family.</text>
</comment>
<dbReference type="InterPro" id="IPR013563">
    <property type="entry name" value="Oligopep_ABC_C"/>
</dbReference>
<dbReference type="InterPro" id="IPR003439">
    <property type="entry name" value="ABC_transporter-like_ATP-bd"/>
</dbReference>
<evidence type="ECO:0000256" key="5">
    <source>
        <dbReference type="ARBA" id="ARBA00022692"/>
    </source>
</evidence>
<reference evidence="13 14" key="1">
    <citation type="submission" date="2020-08" db="EMBL/GenBank/DDBJ databases">
        <title>Genomic Encyclopedia of Type Strains, Phase IV (KMG-V): Genome sequencing to study the core and pangenomes of soil and plant-associated prokaryotes.</title>
        <authorList>
            <person name="Whitman W."/>
        </authorList>
    </citation>
    <scope>NUCLEOTIDE SEQUENCE [LARGE SCALE GENOMIC DNA]</scope>
    <source>
        <strain evidence="13 14">SEMIA 415</strain>
    </source>
</reference>
<evidence type="ECO:0000256" key="10">
    <source>
        <dbReference type="RuleBase" id="RU363032"/>
    </source>
</evidence>
<feature type="transmembrane region" description="Helical" evidence="10">
    <location>
        <begin position="25"/>
        <end position="46"/>
    </location>
</feature>
<dbReference type="SUPFAM" id="SSF52540">
    <property type="entry name" value="P-loop containing nucleoside triphosphate hydrolases"/>
    <property type="match status" value="2"/>
</dbReference>
<accession>A0AAE2SZ68</accession>
<comment type="similarity">
    <text evidence="3">Belongs to the ABC transporter superfamily.</text>
</comment>
<dbReference type="InterPro" id="IPR050319">
    <property type="entry name" value="ABC_transp_ATP-bind"/>
</dbReference>
<dbReference type="Pfam" id="PF00528">
    <property type="entry name" value="BPD_transp_1"/>
    <property type="match status" value="1"/>
</dbReference>
<dbReference type="SMART" id="SM00382">
    <property type="entry name" value="AAA"/>
    <property type="match status" value="2"/>
</dbReference>
<dbReference type="NCBIfam" id="NF008453">
    <property type="entry name" value="PRK11308.1"/>
    <property type="match status" value="2"/>
</dbReference>
<evidence type="ECO:0000256" key="3">
    <source>
        <dbReference type="ARBA" id="ARBA00005417"/>
    </source>
</evidence>
<evidence type="ECO:0000313" key="14">
    <source>
        <dbReference type="Proteomes" id="UP000538507"/>
    </source>
</evidence>
<dbReference type="GO" id="GO:0015833">
    <property type="term" value="P:peptide transport"/>
    <property type="evidence" value="ECO:0007669"/>
    <property type="project" value="InterPro"/>
</dbReference>
<comment type="subcellular location">
    <subcellularLocation>
        <location evidence="1">Cell inner membrane</location>
        <topology evidence="1">Peripheral membrane protein</topology>
    </subcellularLocation>
    <subcellularLocation>
        <location evidence="2 10">Cell membrane</location>
        <topology evidence="2 10">Multi-pass membrane protein</topology>
    </subcellularLocation>
</comment>
<feature type="transmembrane region" description="Helical" evidence="10">
    <location>
        <begin position="256"/>
        <end position="279"/>
    </location>
</feature>
<dbReference type="GO" id="GO:0055085">
    <property type="term" value="P:transmembrane transport"/>
    <property type="evidence" value="ECO:0007669"/>
    <property type="project" value="InterPro"/>
</dbReference>
<comment type="caution">
    <text evidence="13">The sequence shown here is derived from an EMBL/GenBank/DDBJ whole genome shotgun (WGS) entry which is preliminary data.</text>
</comment>
<dbReference type="PANTHER" id="PTHR43776">
    <property type="entry name" value="TRANSPORT ATP-BINDING PROTEIN"/>
    <property type="match status" value="1"/>
</dbReference>
<dbReference type="Proteomes" id="UP000538507">
    <property type="component" value="Unassembled WGS sequence"/>
</dbReference>
<dbReference type="Gene3D" id="1.10.3720.10">
    <property type="entry name" value="MetI-like"/>
    <property type="match status" value="1"/>
</dbReference>
<evidence type="ECO:0000313" key="13">
    <source>
        <dbReference type="EMBL" id="MBB4292244.1"/>
    </source>
</evidence>
<dbReference type="InterPro" id="IPR000515">
    <property type="entry name" value="MetI-like"/>
</dbReference>
<dbReference type="CDD" id="cd03257">
    <property type="entry name" value="ABC_NikE_OppD_transporters"/>
    <property type="match status" value="2"/>
</dbReference>
<dbReference type="GO" id="GO:0016887">
    <property type="term" value="F:ATP hydrolysis activity"/>
    <property type="evidence" value="ECO:0007669"/>
    <property type="project" value="InterPro"/>
</dbReference>
<dbReference type="InterPro" id="IPR017871">
    <property type="entry name" value="ABC_transporter-like_CS"/>
</dbReference>
<evidence type="ECO:0000256" key="8">
    <source>
        <dbReference type="ARBA" id="ARBA00022989"/>
    </source>
</evidence>
<dbReference type="InterPro" id="IPR003593">
    <property type="entry name" value="AAA+_ATPase"/>
</dbReference>
<proteinExistence type="inferred from homology"/>
<feature type="domain" description="ABC transporter" evidence="11">
    <location>
        <begin position="312"/>
        <end position="566"/>
    </location>
</feature>
<keyword evidence="5 10" id="KW-0812">Transmembrane</keyword>
<evidence type="ECO:0000256" key="4">
    <source>
        <dbReference type="ARBA" id="ARBA00022448"/>
    </source>
</evidence>
<dbReference type="GO" id="GO:0005886">
    <property type="term" value="C:plasma membrane"/>
    <property type="evidence" value="ECO:0007669"/>
    <property type="project" value="UniProtKB-SubCell"/>
</dbReference>
<dbReference type="EMBL" id="JACIGO010000005">
    <property type="protein sequence ID" value="MBB4292244.1"/>
    <property type="molecule type" value="Genomic_DNA"/>
</dbReference>
<keyword evidence="6" id="KW-0547">Nucleotide-binding</keyword>
<feature type="domain" description="ABC transmembrane type-1" evidence="12">
    <location>
        <begin position="90"/>
        <end position="279"/>
    </location>
</feature>
<dbReference type="NCBIfam" id="NF007739">
    <property type="entry name" value="PRK10419.1"/>
    <property type="match status" value="2"/>
</dbReference>
<dbReference type="InterPro" id="IPR027417">
    <property type="entry name" value="P-loop_NTPase"/>
</dbReference>
<dbReference type="GO" id="GO:0005524">
    <property type="term" value="F:ATP binding"/>
    <property type="evidence" value="ECO:0007669"/>
    <property type="project" value="UniProtKB-KW"/>
</dbReference>
<dbReference type="SUPFAM" id="SSF161098">
    <property type="entry name" value="MetI-like"/>
    <property type="match status" value="1"/>
</dbReference>
<dbReference type="PANTHER" id="PTHR43776:SF7">
    <property type="entry name" value="D,D-DIPEPTIDE TRANSPORT ATP-BINDING PROTEIN DDPF-RELATED"/>
    <property type="match status" value="1"/>
</dbReference>
<organism evidence="13 14">
    <name type="scientific">Rhizobium leguminosarum</name>
    <dbReference type="NCBI Taxonomy" id="384"/>
    <lineage>
        <taxon>Bacteria</taxon>
        <taxon>Pseudomonadati</taxon>
        <taxon>Pseudomonadota</taxon>
        <taxon>Alphaproteobacteria</taxon>
        <taxon>Hyphomicrobiales</taxon>
        <taxon>Rhizobiaceae</taxon>
        <taxon>Rhizobium/Agrobacterium group</taxon>
        <taxon>Rhizobium</taxon>
    </lineage>
</organism>
<evidence type="ECO:0000256" key="2">
    <source>
        <dbReference type="ARBA" id="ARBA00004651"/>
    </source>
</evidence>
<evidence type="ECO:0000256" key="9">
    <source>
        <dbReference type="ARBA" id="ARBA00023136"/>
    </source>
</evidence>
<evidence type="ECO:0000256" key="7">
    <source>
        <dbReference type="ARBA" id="ARBA00022840"/>
    </source>
</evidence>
<evidence type="ECO:0000256" key="1">
    <source>
        <dbReference type="ARBA" id="ARBA00004417"/>
    </source>
</evidence>
<feature type="transmembrane region" description="Helical" evidence="10">
    <location>
        <begin position="94"/>
        <end position="117"/>
    </location>
</feature>
<feature type="domain" description="ABC transporter" evidence="11">
    <location>
        <begin position="599"/>
        <end position="843"/>
    </location>
</feature>
<dbReference type="PROSITE" id="PS00211">
    <property type="entry name" value="ABC_TRANSPORTER_1"/>
    <property type="match status" value="1"/>
</dbReference>
<dbReference type="CDD" id="cd06261">
    <property type="entry name" value="TM_PBP2"/>
    <property type="match status" value="1"/>
</dbReference>
<feature type="transmembrane region" description="Helical" evidence="10">
    <location>
        <begin position="211"/>
        <end position="236"/>
    </location>
</feature>
<dbReference type="PROSITE" id="PS50893">
    <property type="entry name" value="ABC_TRANSPORTER_2"/>
    <property type="match status" value="2"/>
</dbReference>
<keyword evidence="7" id="KW-0067">ATP-binding</keyword>
<keyword evidence="9 10" id="KW-0472">Membrane</keyword>
<keyword evidence="8 10" id="KW-1133">Transmembrane helix</keyword>
<dbReference type="InterPro" id="IPR035906">
    <property type="entry name" value="MetI-like_sf"/>
</dbReference>
<keyword evidence="4 10" id="KW-0813">Transport</keyword>